<reference evidence="2" key="1">
    <citation type="submission" date="2018-11" db="EMBL/GenBank/DDBJ databases">
        <authorList>
            <consortium name="Genoscope - CEA"/>
            <person name="William W."/>
        </authorList>
    </citation>
    <scope>NUCLEOTIDE SEQUENCE</scope>
</reference>
<proteinExistence type="predicted"/>
<organism evidence="2">
    <name type="scientific">Brassica campestris</name>
    <name type="common">Field mustard</name>
    <dbReference type="NCBI Taxonomy" id="3711"/>
    <lineage>
        <taxon>Eukaryota</taxon>
        <taxon>Viridiplantae</taxon>
        <taxon>Streptophyta</taxon>
        <taxon>Embryophyta</taxon>
        <taxon>Tracheophyta</taxon>
        <taxon>Spermatophyta</taxon>
        <taxon>Magnoliopsida</taxon>
        <taxon>eudicotyledons</taxon>
        <taxon>Gunneridae</taxon>
        <taxon>Pentapetalae</taxon>
        <taxon>rosids</taxon>
        <taxon>malvids</taxon>
        <taxon>Brassicales</taxon>
        <taxon>Brassicaceae</taxon>
        <taxon>Brassiceae</taxon>
        <taxon>Brassica</taxon>
    </lineage>
</organism>
<name>A0A3P5Z5B8_BRACM</name>
<protein>
    <submittedName>
        <fullName evidence="1">Uncharacterized protein</fullName>
    </submittedName>
</protein>
<evidence type="ECO:0000313" key="1">
    <source>
        <dbReference type="EMBL" id="CAG7887559.1"/>
    </source>
</evidence>
<evidence type="ECO:0000313" key="2">
    <source>
        <dbReference type="EMBL" id="VDC75062.1"/>
    </source>
</evidence>
<dbReference type="EMBL" id="LR031571">
    <property type="protein sequence ID" value="VDC75062.1"/>
    <property type="molecule type" value="Genomic_DNA"/>
</dbReference>
<dbReference type="Gramene" id="A01p16350.2_BraZ1">
    <property type="protein sequence ID" value="A01p16350.2_BraZ1.CDS.1"/>
    <property type="gene ID" value="A01g16350.2_BraZ1"/>
</dbReference>
<accession>A0A3P5Z5B8</accession>
<dbReference type="AlphaFoldDB" id="A0A3P5Z5B8"/>
<dbReference type="EMBL" id="LS974617">
    <property type="protein sequence ID" value="CAG7887559.1"/>
    <property type="molecule type" value="Genomic_DNA"/>
</dbReference>
<sequence>MFWPILRFCLAFFDPTAFNKTYQSIFGLDTSGITQ</sequence>
<dbReference type="Proteomes" id="UP000694005">
    <property type="component" value="Chromosome A01"/>
</dbReference>
<gene>
    <name evidence="2" type="ORF">BRAA01T01564Z</name>
    <name evidence="1" type="ORF">BRAPAZ1V2_A01P16350.2</name>
</gene>